<feature type="compositionally biased region" description="Low complexity" evidence="1">
    <location>
        <begin position="686"/>
        <end position="699"/>
    </location>
</feature>
<organism evidence="2 3">
    <name type="scientific">Aspergillus ibericus CBS 121593</name>
    <dbReference type="NCBI Taxonomy" id="1448316"/>
    <lineage>
        <taxon>Eukaryota</taxon>
        <taxon>Fungi</taxon>
        <taxon>Dikarya</taxon>
        <taxon>Ascomycota</taxon>
        <taxon>Pezizomycotina</taxon>
        <taxon>Eurotiomycetes</taxon>
        <taxon>Eurotiomycetidae</taxon>
        <taxon>Eurotiales</taxon>
        <taxon>Aspergillaceae</taxon>
        <taxon>Aspergillus</taxon>
        <taxon>Aspergillus subgen. Circumdati</taxon>
    </lineage>
</organism>
<feature type="region of interest" description="Disordered" evidence="1">
    <location>
        <begin position="397"/>
        <end position="424"/>
    </location>
</feature>
<evidence type="ECO:0000256" key="1">
    <source>
        <dbReference type="SAM" id="MobiDB-lite"/>
    </source>
</evidence>
<feature type="region of interest" description="Disordered" evidence="1">
    <location>
        <begin position="487"/>
        <end position="513"/>
    </location>
</feature>
<feature type="region of interest" description="Disordered" evidence="1">
    <location>
        <begin position="525"/>
        <end position="544"/>
    </location>
</feature>
<dbReference type="STRING" id="1448316.A0A395GJ12"/>
<name>A0A395GJ12_9EURO</name>
<feature type="compositionally biased region" description="Polar residues" evidence="1">
    <location>
        <begin position="290"/>
        <end position="300"/>
    </location>
</feature>
<feature type="compositionally biased region" description="Polar residues" evidence="1">
    <location>
        <begin position="642"/>
        <end position="656"/>
    </location>
</feature>
<feature type="compositionally biased region" description="Low complexity" evidence="1">
    <location>
        <begin position="209"/>
        <end position="223"/>
    </location>
</feature>
<feature type="compositionally biased region" description="Polar residues" evidence="1">
    <location>
        <begin position="664"/>
        <end position="677"/>
    </location>
</feature>
<dbReference type="OrthoDB" id="3946750at2759"/>
<reference evidence="2 3" key="1">
    <citation type="submission" date="2018-02" db="EMBL/GenBank/DDBJ databases">
        <title>The genomes of Aspergillus section Nigri reveals drivers in fungal speciation.</title>
        <authorList>
            <consortium name="DOE Joint Genome Institute"/>
            <person name="Vesth T.C."/>
            <person name="Nybo J."/>
            <person name="Theobald S."/>
            <person name="Brandl J."/>
            <person name="Frisvad J.C."/>
            <person name="Nielsen K.F."/>
            <person name="Lyhne E.K."/>
            <person name="Kogle M.E."/>
            <person name="Kuo A."/>
            <person name="Riley R."/>
            <person name="Clum A."/>
            <person name="Nolan M."/>
            <person name="Lipzen A."/>
            <person name="Salamov A."/>
            <person name="Henrissat B."/>
            <person name="Wiebenga A."/>
            <person name="De vries R.P."/>
            <person name="Grigoriev I.V."/>
            <person name="Mortensen U.H."/>
            <person name="Andersen M.R."/>
            <person name="Baker S.E."/>
        </authorList>
    </citation>
    <scope>NUCLEOTIDE SEQUENCE [LARGE SCALE GENOMIC DNA]</scope>
    <source>
        <strain evidence="2 3">CBS 121593</strain>
    </source>
</reference>
<feature type="region of interest" description="Disordered" evidence="1">
    <location>
        <begin position="642"/>
        <end position="699"/>
    </location>
</feature>
<feature type="compositionally biased region" description="Basic and acidic residues" evidence="1">
    <location>
        <begin position="196"/>
        <end position="205"/>
    </location>
</feature>
<protein>
    <submittedName>
        <fullName evidence="2">Serine-threonine rich protein</fullName>
    </submittedName>
</protein>
<evidence type="ECO:0000313" key="3">
    <source>
        <dbReference type="Proteomes" id="UP000249402"/>
    </source>
</evidence>
<dbReference type="GeneID" id="37219624"/>
<dbReference type="EMBL" id="KZ824492">
    <property type="protein sequence ID" value="RAK95465.1"/>
    <property type="molecule type" value="Genomic_DNA"/>
</dbReference>
<dbReference type="VEuPathDB" id="FungiDB:BO80DRAFT_262771"/>
<dbReference type="AlphaFoldDB" id="A0A395GJ12"/>
<dbReference type="RefSeq" id="XP_025569793.1">
    <property type="nucleotide sequence ID" value="XM_025714759.1"/>
</dbReference>
<sequence>MIYPVAVSNVRAVRWSTTVTGGRPRAIQFASSRLLQSSLQRRQLWRCTDQRYNYDYLAKQMDKQRRLCMSKLRDVPARHPRKAHMYERHHLWRNRDCGSGYRKDNPSRFEKDREHKHDFWEAERARAKQRMEQMRSEIEKDPYAALFGRRLEPFRSFERLENTFTSLCRSLLGLDKPSNTINTTARPKTSAAASKDAPDVGKEAKSNISRGSQSSTGVSSGAGKSSYEFDPISGRMVPKPSAQTTPAGKGTRGNGHTASVDTPHSHFERTGYMSAINRSAEGPQSRKVSKSSQTESNLQRNVPVAPVADETIQAQELQDSRLSKRTQNRASWTLATPRGPPKDILEESGSPSGTIIAGPPKAQDKMGPNDAINGGGTTYEHLEMPLNNYLFRDQEGGERLTKSSAPKGILDSTQEQDRMRAEKEDDLDLLSASDIRSHYYMDNFEPHPDTKKQTRKSMDDKFDSFVDPAGDIDAQSVRSKFQAHGAVGAIDEATKPTKTDTRVQPDSQDVKPLGTSQAVIQNDEHQATQHSDHTTNTPQPLPDSSAIETYRVLAYDPSTLQVTEADTSSSFHTSNKPIHPTRVLSRLNAPAKFLPYFAKMHADGYEIVYGGGDLLVFRKTSGSLYKEDGLSPKTARKVEANLKSQGNEASRQSISPSKLPLAQGSASAEHSSSQAPQHQPVLPDDSASQGQSSSSKNASRLGQAVRRMFIGGVATAGTCYAIGVVVEYFRTGGQDGRGIDAFTAFESERRHGD</sequence>
<proteinExistence type="predicted"/>
<evidence type="ECO:0000313" key="2">
    <source>
        <dbReference type="EMBL" id="RAK95465.1"/>
    </source>
</evidence>
<gene>
    <name evidence="2" type="ORF">BO80DRAFT_262771</name>
</gene>
<keyword evidence="3" id="KW-1185">Reference proteome</keyword>
<feature type="region of interest" description="Disordered" evidence="1">
    <location>
        <begin position="175"/>
        <end position="368"/>
    </location>
</feature>
<feature type="compositionally biased region" description="Basic and acidic residues" evidence="1">
    <location>
        <begin position="492"/>
        <end position="503"/>
    </location>
</feature>
<dbReference type="Proteomes" id="UP000249402">
    <property type="component" value="Unassembled WGS sequence"/>
</dbReference>
<feature type="compositionally biased region" description="Polar residues" evidence="1">
    <location>
        <begin position="177"/>
        <end position="187"/>
    </location>
</feature>
<accession>A0A395GJ12</accession>